<feature type="compositionally biased region" description="Basic residues" evidence="1">
    <location>
        <begin position="53"/>
        <end position="72"/>
    </location>
</feature>
<comment type="caution">
    <text evidence="3">The sequence shown here is derived from an EMBL/GenBank/DDBJ whole genome shotgun (WGS) entry which is preliminary data.</text>
</comment>
<evidence type="ECO:0000256" key="2">
    <source>
        <dbReference type="SAM" id="Phobius"/>
    </source>
</evidence>
<name>A0ABW5SZK8_9BACI</name>
<feature type="transmembrane region" description="Helical" evidence="2">
    <location>
        <begin position="83"/>
        <end position="105"/>
    </location>
</feature>
<feature type="region of interest" description="Disordered" evidence="1">
    <location>
        <begin position="1"/>
        <end position="76"/>
    </location>
</feature>
<evidence type="ECO:0000313" key="3">
    <source>
        <dbReference type="EMBL" id="MFD2705171.1"/>
    </source>
</evidence>
<dbReference type="EMBL" id="JBHUML010000002">
    <property type="protein sequence ID" value="MFD2705171.1"/>
    <property type="molecule type" value="Genomic_DNA"/>
</dbReference>
<keyword evidence="2" id="KW-1133">Transmembrane helix</keyword>
<feature type="compositionally biased region" description="Basic and acidic residues" evidence="1">
    <location>
        <begin position="19"/>
        <end position="44"/>
    </location>
</feature>
<sequence>MKKDKPGFSLKINGTNVNETKDTEPSREETAPEIRDWKTRRDMEEAAAAAGTKQRKRPRLPLGSHRKKRKPRRPDADKILQPPIYFISLTAGAAVLGLIFGVMLLQFVSAGDSSSGAEPKAEPPGITADFNDSLTAYFIQAGAFTKKSKGVEMQQSLTSEGYPGILTYDGEYYYLFTGVHLQQKASDERISFFEEKGIQVFQKTRTIRDPEPMEEKGENQKQLIKVKELLEQAADKENGSTEEGTVREAFAAFLSEASLPDGATNTKLKESMQRMETEWPEKEETSASFQEAFIETVLYYEQAVYEFNGTETEEEKS</sequence>
<dbReference type="RefSeq" id="WP_380712434.1">
    <property type="nucleotide sequence ID" value="NZ_JBHUML010000002.1"/>
</dbReference>
<keyword evidence="2" id="KW-0472">Membrane</keyword>
<evidence type="ECO:0008006" key="5">
    <source>
        <dbReference type="Google" id="ProtNLM"/>
    </source>
</evidence>
<keyword evidence="2" id="KW-0812">Transmembrane</keyword>
<evidence type="ECO:0000313" key="4">
    <source>
        <dbReference type="Proteomes" id="UP001597520"/>
    </source>
</evidence>
<gene>
    <name evidence="3" type="ORF">ACFSUB_06795</name>
</gene>
<dbReference type="Proteomes" id="UP001597520">
    <property type="component" value="Unassembled WGS sequence"/>
</dbReference>
<evidence type="ECO:0000256" key="1">
    <source>
        <dbReference type="SAM" id="MobiDB-lite"/>
    </source>
</evidence>
<proteinExistence type="predicted"/>
<keyword evidence="4" id="KW-1185">Reference proteome</keyword>
<organism evidence="3 4">
    <name type="scientific">Salibacterium lacus</name>
    <dbReference type="NCBI Taxonomy" id="1898109"/>
    <lineage>
        <taxon>Bacteria</taxon>
        <taxon>Bacillati</taxon>
        <taxon>Bacillota</taxon>
        <taxon>Bacilli</taxon>
        <taxon>Bacillales</taxon>
        <taxon>Bacillaceae</taxon>
    </lineage>
</organism>
<accession>A0ABW5SZK8</accession>
<protein>
    <recommendedName>
        <fullName evidence="5">SPOR domain-containing protein</fullName>
    </recommendedName>
</protein>
<reference evidence="4" key="1">
    <citation type="journal article" date="2019" name="Int. J. Syst. Evol. Microbiol.">
        <title>The Global Catalogue of Microorganisms (GCM) 10K type strain sequencing project: providing services to taxonomists for standard genome sequencing and annotation.</title>
        <authorList>
            <consortium name="The Broad Institute Genomics Platform"/>
            <consortium name="The Broad Institute Genome Sequencing Center for Infectious Disease"/>
            <person name="Wu L."/>
            <person name="Ma J."/>
        </authorList>
    </citation>
    <scope>NUCLEOTIDE SEQUENCE [LARGE SCALE GENOMIC DNA]</scope>
    <source>
        <strain evidence="4">KCTC 33792</strain>
    </source>
</reference>